<keyword evidence="1" id="KW-0812">Transmembrane</keyword>
<protein>
    <submittedName>
        <fullName evidence="2">Uncharacterized protein</fullName>
    </submittedName>
</protein>
<accession>A0A0L8FPE4</accession>
<gene>
    <name evidence="2" type="ORF">OCBIM_22011891mg</name>
</gene>
<proteinExistence type="predicted"/>
<name>A0A0L8FPE4_OCTBM</name>
<reference evidence="2" key="1">
    <citation type="submission" date="2015-07" db="EMBL/GenBank/DDBJ databases">
        <title>MeaNS - Measles Nucleotide Surveillance Program.</title>
        <authorList>
            <person name="Tran T."/>
            <person name="Druce J."/>
        </authorList>
    </citation>
    <scope>NUCLEOTIDE SEQUENCE</scope>
    <source>
        <strain evidence="2">UCB-OBI-ISO-001</strain>
        <tissue evidence="2">Gonad</tissue>
    </source>
</reference>
<dbReference type="AlphaFoldDB" id="A0A0L8FPE4"/>
<sequence>MCVCLCVCFYRFEYYYRDSIGKLIDITRLWVVRIAIFVIFCIILLFLFLFSNFNQSWLTNFLT</sequence>
<evidence type="ECO:0000313" key="2">
    <source>
        <dbReference type="EMBL" id="KOF66586.1"/>
    </source>
</evidence>
<feature type="transmembrane region" description="Helical" evidence="1">
    <location>
        <begin position="30"/>
        <end position="50"/>
    </location>
</feature>
<dbReference type="EMBL" id="KQ427945">
    <property type="protein sequence ID" value="KOF66586.1"/>
    <property type="molecule type" value="Genomic_DNA"/>
</dbReference>
<keyword evidence="1" id="KW-1133">Transmembrane helix</keyword>
<organism evidence="2">
    <name type="scientific">Octopus bimaculoides</name>
    <name type="common">California two-spotted octopus</name>
    <dbReference type="NCBI Taxonomy" id="37653"/>
    <lineage>
        <taxon>Eukaryota</taxon>
        <taxon>Metazoa</taxon>
        <taxon>Spiralia</taxon>
        <taxon>Lophotrochozoa</taxon>
        <taxon>Mollusca</taxon>
        <taxon>Cephalopoda</taxon>
        <taxon>Coleoidea</taxon>
        <taxon>Octopodiformes</taxon>
        <taxon>Octopoda</taxon>
        <taxon>Incirrata</taxon>
        <taxon>Octopodidae</taxon>
        <taxon>Octopus</taxon>
    </lineage>
</organism>
<keyword evidence="1" id="KW-0472">Membrane</keyword>
<evidence type="ECO:0000256" key="1">
    <source>
        <dbReference type="SAM" id="Phobius"/>
    </source>
</evidence>